<feature type="domain" description="Phospholipid/glycerol acyltransferase" evidence="7">
    <location>
        <begin position="455"/>
        <end position="565"/>
    </location>
</feature>
<dbReference type="NCBIfam" id="NF005291">
    <property type="entry name" value="PRK06814.1"/>
    <property type="match status" value="1"/>
</dbReference>
<keyword evidence="3 6" id="KW-0812">Transmembrane</keyword>
<feature type="transmembrane region" description="Helical" evidence="6">
    <location>
        <begin position="295"/>
        <end position="315"/>
    </location>
</feature>
<dbReference type="InterPro" id="IPR000873">
    <property type="entry name" value="AMP-dep_synth/lig_dom"/>
</dbReference>
<feature type="transmembrane region" description="Helical" evidence="6">
    <location>
        <begin position="226"/>
        <end position="250"/>
    </location>
</feature>
<dbReference type="PANTHER" id="PTHR43201:SF5">
    <property type="entry name" value="MEDIUM-CHAIN ACYL-COA LIGASE ACSF2, MITOCHONDRIAL"/>
    <property type="match status" value="1"/>
</dbReference>
<evidence type="ECO:0000256" key="4">
    <source>
        <dbReference type="ARBA" id="ARBA00022989"/>
    </source>
</evidence>
<comment type="similarity">
    <text evidence="1">Belongs to the ATP-dependent AMP-binding enzyme family.</text>
</comment>
<keyword evidence="5 6" id="KW-0472">Membrane</keyword>
<dbReference type="Pfam" id="PF01553">
    <property type="entry name" value="Acyltransferase"/>
    <property type="match status" value="1"/>
</dbReference>
<dbReference type="Pfam" id="PF07690">
    <property type="entry name" value="MFS_1"/>
    <property type="match status" value="1"/>
</dbReference>
<dbReference type="PROSITE" id="PS00455">
    <property type="entry name" value="AMP_BINDING"/>
    <property type="match status" value="1"/>
</dbReference>
<evidence type="ECO:0000256" key="5">
    <source>
        <dbReference type="ARBA" id="ARBA00023136"/>
    </source>
</evidence>
<dbReference type="RefSeq" id="WP_238272151.1">
    <property type="nucleotide sequence ID" value="NZ_BPQG01000030.1"/>
</dbReference>
<dbReference type="SUPFAM" id="SSF69593">
    <property type="entry name" value="Glycerol-3-phosphate (1)-acyltransferase"/>
    <property type="match status" value="1"/>
</dbReference>
<dbReference type="SUPFAM" id="SSF103473">
    <property type="entry name" value="MFS general substrate transporter"/>
    <property type="match status" value="1"/>
</dbReference>
<keyword evidence="4 6" id="KW-1133">Transmembrane helix</keyword>
<dbReference type="InterPro" id="IPR002123">
    <property type="entry name" value="Plipid/glycerol_acylTrfase"/>
</dbReference>
<feature type="transmembrane region" description="Helical" evidence="6">
    <location>
        <begin position="91"/>
        <end position="124"/>
    </location>
</feature>
<feature type="transmembrane region" description="Helical" evidence="6">
    <location>
        <begin position="144"/>
        <end position="166"/>
    </location>
</feature>
<dbReference type="InterPro" id="IPR042099">
    <property type="entry name" value="ANL_N_sf"/>
</dbReference>
<feature type="transmembrane region" description="Helical" evidence="6">
    <location>
        <begin position="402"/>
        <end position="421"/>
    </location>
</feature>
<dbReference type="InterPro" id="IPR036259">
    <property type="entry name" value="MFS_trans_sf"/>
</dbReference>
<sequence>MFRSLMTARRFAPLFWCQFFSAFNDNFLKNALAFLILFKVNQAGESDAGILVTLASAVFIGPFFILSGLGGELADRYDKAVIAKRLKFAEIFAAGTAVLGFFLASVPILFVALGLFGTIAALFGPIKYGILPDHLKREELPAGNALVEAATFLAILLGTIAAGFASAMGGSHLVFGGLIMAFAVLCWLAARAIPATGEGAPDLHVDRNVARSTVALLRDLWGDRRLWRGSVIVSWFWLVGVVVLSLLPLLVRHDFNGSETVVTLLLAVFSVGIALGSGVASWLCSGRIVLLPTPVGALLMGLFGLDLAWTVAHHAPETGAMVGAADFLRTGSGLRVAVDFLGLAMAGGLYIVPSFAAVQAWTDKDKRARIIGAVNVMTAAFMVGGTLALAALQGAGLSSATLLALVAVLNLVVAVIVLATLETSPFRDFLSILFRAFYRLEVRGLDNVEKAGANCIVALNHVSFLDAPLALSLLAQEPVFAVDHGIAQRWWVKPFLRVTKAMPLDPTRPLATRQLINAVKGGETLIIFPEGRLTVTGSLMKVYDGAGLIADKSGAMVVPVRIEGLERTVFSRLSRDQVRRRWWPKVVVTVMPPVKLAVDASLKGKARRQAAGAGLYGIMSELVFDTTDIDRSVMTALIAAGERFGWRRTALEDPVSGKMTYSRLVMGANILARKLMPMVSEGKAIGLMLPNANGAAVTFFALASAGRVPAMINFSAGAANILSACKAAEVTKILTSRAFIEKGRLGPLVEAIKDKVELVYLEEVRATVTAGDKIRGLLAARKPLVARTGEDAAAILFTSGSEGTPKGVMVANRGMLANVAQVAARIDFGPSDKVFNVLPIFHAFGLTSALVLPLVSGVPVYLYPSPLHYRIVPELVYGSNATVLFGTDTFLTGYAKVAHAYDLRSLRYVVAGAEPVKDTTRRTYAEKFGLRILEGYGVTECGPVVAVNTPMFNRFGTVGRLVPGMEHRLDPVTGIDEGGRLVVRGRNIMLGYLRAENPGVLEAPVDGWHDTGDIVAIDAQGFVAIKGRAKRFAKIAGEMISLAGIEATAADLWPDSPSAVAAVPDARKGERMVLFTQAKDATRAAYQAFAKGRGAPDLAIPAEVVVIDAIPMLGTGKVDQVAVTKLARDRAGGQEATAA</sequence>
<dbReference type="SMART" id="SM00563">
    <property type="entry name" value="PlsC"/>
    <property type="match status" value="1"/>
</dbReference>
<organism evidence="8 9">
    <name type="scientific">Methylobacterium cerastii</name>
    <dbReference type="NCBI Taxonomy" id="932741"/>
    <lineage>
        <taxon>Bacteria</taxon>
        <taxon>Pseudomonadati</taxon>
        <taxon>Pseudomonadota</taxon>
        <taxon>Alphaproteobacteria</taxon>
        <taxon>Hyphomicrobiales</taxon>
        <taxon>Methylobacteriaceae</taxon>
        <taxon>Methylobacterium</taxon>
    </lineage>
</organism>
<evidence type="ECO:0000256" key="1">
    <source>
        <dbReference type="ARBA" id="ARBA00006432"/>
    </source>
</evidence>
<keyword evidence="2" id="KW-0436">Ligase</keyword>
<evidence type="ECO:0000256" key="2">
    <source>
        <dbReference type="ARBA" id="ARBA00022598"/>
    </source>
</evidence>
<keyword evidence="9" id="KW-1185">Reference proteome</keyword>
<dbReference type="Pfam" id="PF00501">
    <property type="entry name" value="AMP-binding"/>
    <property type="match status" value="1"/>
</dbReference>
<feature type="transmembrane region" description="Helical" evidence="6">
    <location>
        <begin position="370"/>
        <end position="390"/>
    </location>
</feature>
<dbReference type="Gene3D" id="1.20.1250.20">
    <property type="entry name" value="MFS general substrate transporter like domains"/>
    <property type="match status" value="1"/>
</dbReference>
<dbReference type="PANTHER" id="PTHR43201">
    <property type="entry name" value="ACYL-COA SYNTHETASE"/>
    <property type="match status" value="1"/>
</dbReference>
<feature type="transmembrane region" description="Helical" evidence="6">
    <location>
        <begin position="262"/>
        <end position="283"/>
    </location>
</feature>
<proteinExistence type="inferred from homology"/>
<feature type="transmembrane region" description="Helical" evidence="6">
    <location>
        <begin position="173"/>
        <end position="193"/>
    </location>
</feature>
<dbReference type="Gene3D" id="3.40.50.12780">
    <property type="entry name" value="N-terminal domain of ligase-like"/>
    <property type="match status" value="1"/>
</dbReference>
<protein>
    <submittedName>
        <fullName evidence="8">Bifunctional protein Aas</fullName>
    </submittedName>
</protein>
<gene>
    <name evidence="8" type="primary">aas</name>
    <name evidence="8" type="ORF">AFCDBAGC_2092</name>
</gene>
<dbReference type="CDD" id="cd06173">
    <property type="entry name" value="MFS_MefA_like"/>
    <property type="match status" value="1"/>
</dbReference>
<dbReference type="InterPro" id="IPR045851">
    <property type="entry name" value="AMP-bd_C_sf"/>
</dbReference>
<dbReference type="Gene3D" id="3.30.300.30">
    <property type="match status" value="1"/>
</dbReference>
<dbReference type="CDD" id="cd07989">
    <property type="entry name" value="LPLAT_AGPAT-like"/>
    <property type="match status" value="1"/>
</dbReference>
<dbReference type="InterPro" id="IPR020845">
    <property type="entry name" value="AMP-binding_CS"/>
</dbReference>
<accession>A0ABQ4QHJ8</accession>
<evidence type="ECO:0000313" key="9">
    <source>
        <dbReference type="Proteomes" id="UP001055117"/>
    </source>
</evidence>
<feature type="transmembrane region" description="Helical" evidence="6">
    <location>
        <begin position="48"/>
        <end position="70"/>
    </location>
</feature>
<dbReference type="Proteomes" id="UP001055117">
    <property type="component" value="Unassembled WGS sequence"/>
</dbReference>
<dbReference type="SUPFAM" id="SSF56801">
    <property type="entry name" value="Acetyl-CoA synthetase-like"/>
    <property type="match status" value="1"/>
</dbReference>
<evidence type="ECO:0000256" key="6">
    <source>
        <dbReference type="SAM" id="Phobius"/>
    </source>
</evidence>
<evidence type="ECO:0000256" key="3">
    <source>
        <dbReference type="ARBA" id="ARBA00022692"/>
    </source>
</evidence>
<name>A0ABQ4QHJ8_9HYPH</name>
<evidence type="ECO:0000259" key="7">
    <source>
        <dbReference type="SMART" id="SM00563"/>
    </source>
</evidence>
<evidence type="ECO:0000313" key="8">
    <source>
        <dbReference type="EMBL" id="GJD44226.1"/>
    </source>
</evidence>
<comment type="caution">
    <text evidence="8">The sequence shown here is derived from an EMBL/GenBank/DDBJ whole genome shotgun (WGS) entry which is preliminary data.</text>
</comment>
<dbReference type="EMBL" id="BPQG01000030">
    <property type="protein sequence ID" value="GJD44226.1"/>
    <property type="molecule type" value="Genomic_DNA"/>
</dbReference>
<dbReference type="InterPro" id="IPR011701">
    <property type="entry name" value="MFS"/>
</dbReference>
<reference evidence="8 9" key="1">
    <citation type="journal article" date="2021" name="Front. Microbiol.">
        <title>Comprehensive Comparative Genomics and Phenotyping of Methylobacterium Species.</title>
        <authorList>
            <person name="Alessa O."/>
            <person name="Ogura Y."/>
            <person name="Fujitani Y."/>
            <person name="Takami H."/>
            <person name="Hayashi T."/>
            <person name="Sahin N."/>
            <person name="Tani A."/>
        </authorList>
    </citation>
    <scope>NUCLEOTIDE SEQUENCE [LARGE SCALE GENOMIC DNA]</scope>
    <source>
        <strain evidence="8 9">DSM 23679</strain>
    </source>
</reference>
<feature type="transmembrane region" description="Helical" evidence="6">
    <location>
        <begin position="336"/>
        <end position="358"/>
    </location>
</feature>